<feature type="compositionally biased region" description="Basic and acidic residues" evidence="5">
    <location>
        <begin position="1"/>
        <end position="19"/>
    </location>
</feature>
<dbReference type="PROSITE" id="PS51469">
    <property type="entry name" value="SUN"/>
    <property type="match status" value="1"/>
</dbReference>
<dbReference type="InterPro" id="IPR012919">
    <property type="entry name" value="SUN_dom"/>
</dbReference>
<feature type="compositionally biased region" description="Acidic residues" evidence="5">
    <location>
        <begin position="167"/>
        <end position="180"/>
    </location>
</feature>
<dbReference type="AlphaFoldDB" id="A0A1Y2HPE7"/>
<dbReference type="PANTHER" id="PTHR12911">
    <property type="entry name" value="SAD1/UNC-84-LIKE PROTEIN-RELATED"/>
    <property type="match status" value="1"/>
</dbReference>
<reference evidence="8 9" key="1">
    <citation type="submission" date="2016-07" db="EMBL/GenBank/DDBJ databases">
        <title>Pervasive Adenine N6-methylation of Active Genes in Fungi.</title>
        <authorList>
            <consortium name="DOE Joint Genome Institute"/>
            <person name="Mondo S.J."/>
            <person name="Dannebaum R.O."/>
            <person name="Kuo R.C."/>
            <person name="Labutti K."/>
            <person name="Haridas S."/>
            <person name="Kuo A."/>
            <person name="Salamov A."/>
            <person name="Ahrendt S.R."/>
            <person name="Lipzen A."/>
            <person name="Sullivan W."/>
            <person name="Andreopoulos W.B."/>
            <person name="Clum A."/>
            <person name="Lindquist E."/>
            <person name="Daum C."/>
            <person name="Ramamoorthy G.K."/>
            <person name="Gryganskyi A."/>
            <person name="Culley D."/>
            <person name="Magnuson J.K."/>
            <person name="James T.Y."/>
            <person name="O'Malley M.A."/>
            <person name="Stajich J.E."/>
            <person name="Spatafora J.W."/>
            <person name="Visel A."/>
            <person name="Grigoriev I.V."/>
        </authorList>
    </citation>
    <scope>NUCLEOTIDE SEQUENCE [LARGE SCALE GENOMIC DNA]</scope>
    <source>
        <strain evidence="8 9">PL171</strain>
    </source>
</reference>
<name>A0A1Y2HPE7_9FUNG</name>
<protein>
    <recommendedName>
        <fullName evidence="7">SUN domain-containing protein</fullName>
    </recommendedName>
</protein>
<feature type="compositionally biased region" description="Polar residues" evidence="5">
    <location>
        <begin position="144"/>
        <end position="162"/>
    </location>
</feature>
<dbReference type="EMBL" id="MCFL01000017">
    <property type="protein sequence ID" value="ORZ36460.1"/>
    <property type="molecule type" value="Genomic_DNA"/>
</dbReference>
<dbReference type="PANTHER" id="PTHR12911:SF8">
    <property type="entry name" value="KLAROID PROTEIN-RELATED"/>
    <property type="match status" value="1"/>
</dbReference>
<feature type="compositionally biased region" description="Basic and acidic residues" evidence="5">
    <location>
        <begin position="471"/>
        <end position="486"/>
    </location>
</feature>
<evidence type="ECO:0000256" key="6">
    <source>
        <dbReference type="SAM" id="Phobius"/>
    </source>
</evidence>
<evidence type="ECO:0000313" key="9">
    <source>
        <dbReference type="Proteomes" id="UP000193411"/>
    </source>
</evidence>
<comment type="caution">
    <text evidence="8">The sequence shown here is derived from an EMBL/GenBank/DDBJ whole genome shotgun (WGS) entry which is preliminary data.</text>
</comment>
<dbReference type="GO" id="GO:0034993">
    <property type="term" value="C:meiotic nuclear membrane microtubule tethering complex"/>
    <property type="evidence" value="ECO:0007669"/>
    <property type="project" value="TreeGrafter"/>
</dbReference>
<evidence type="ECO:0000256" key="3">
    <source>
        <dbReference type="ARBA" id="ARBA00022989"/>
    </source>
</evidence>
<feature type="compositionally biased region" description="Polar residues" evidence="5">
    <location>
        <begin position="183"/>
        <end position="197"/>
    </location>
</feature>
<keyword evidence="2 6" id="KW-0812">Transmembrane</keyword>
<feature type="region of interest" description="Disordered" evidence="5">
    <location>
        <begin position="222"/>
        <end position="244"/>
    </location>
</feature>
<evidence type="ECO:0000256" key="5">
    <source>
        <dbReference type="SAM" id="MobiDB-lite"/>
    </source>
</evidence>
<organism evidence="8 9">
    <name type="scientific">Catenaria anguillulae PL171</name>
    <dbReference type="NCBI Taxonomy" id="765915"/>
    <lineage>
        <taxon>Eukaryota</taxon>
        <taxon>Fungi</taxon>
        <taxon>Fungi incertae sedis</taxon>
        <taxon>Blastocladiomycota</taxon>
        <taxon>Blastocladiomycetes</taxon>
        <taxon>Blastocladiales</taxon>
        <taxon>Catenariaceae</taxon>
        <taxon>Catenaria</taxon>
    </lineage>
</organism>
<feature type="region of interest" description="Disordered" evidence="5">
    <location>
        <begin position="471"/>
        <end position="503"/>
    </location>
</feature>
<evidence type="ECO:0000256" key="1">
    <source>
        <dbReference type="ARBA" id="ARBA00004370"/>
    </source>
</evidence>
<evidence type="ECO:0000259" key="7">
    <source>
        <dbReference type="PROSITE" id="PS51469"/>
    </source>
</evidence>
<feature type="compositionally biased region" description="Basic and acidic residues" evidence="5">
    <location>
        <begin position="327"/>
        <end position="341"/>
    </location>
</feature>
<keyword evidence="3 6" id="KW-1133">Transmembrane helix</keyword>
<gene>
    <name evidence="8" type="ORF">BCR44DRAFT_38389</name>
</gene>
<evidence type="ECO:0000313" key="8">
    <source>
        <dbReference type="EMBL" id="ORZ36460.1"/>
    </source>
</evidence>
<keyword evidence="4 6" id="KW-0472">Membrane</keyword>
<dbReference type="Proteomes" id="UP000193411">
    <property type="component" value="Unassembled WGS sequence"/>
</dbReference>
<dbReference type="GO" id="GO:0043495">
    <property type="term" value="F:protein-membrane adaptor activity"/>
    <property type="evidence" value="ECO:0007669"/>
    <property type="project" value="TreeGrafter"/>
</dbReference>
<feature type="compositionally biased region" description="Polar residues" evidence="5">
    <location>
        <begin position="673"/>
        <end position="685"/>
    </location>
</feature>
<feature type="compositionally biased region" description="Low complexity" evidence="5">
    <location>
        <begin position="358"/>
        <end position="377"/>
    </location>
</feature>
<proteinExistence type="predicted"/>
<dbReference type="InterPro" id="IPR045119">
    <property type="entry name" value="SUN1-5"/>
</dbReference>
<dbReference type="Gene3D" id="2.60.120.260">
    <property type="entry name" value="Galactose-binding domain-like"/>
    <property type="match status" value="1"/>
</dbReference>
<dbReference type="OrthoDB" id="342281at2759"/>
<feature type="region of interest" description="Disordered" evidence="5">
    <location>
        <begin position="1"/>
        <end position="121"/>
    </location>
</feature>
<accession>A0A1Y2HPE7</accession>
<evidence type="ECO:0000256" key="4">
    <source>
        <dbReference type="ARBA" id="ARBA00023136"/>
    </source>
</evidence>
<feature type="transmembrane region" description="Helical" evidence="6">
    <location>
        <begin position="271"/>
        <end position="292"/>
    </location>
</feature>
<sequence>MDRRQDYLRSHDLHRDQRRLASASGQSARDHDRDPDTGHDDETEPATVAQYNLRNRLVYASPKNSSSSRGAKPKKKVQPEQEQQRTGAPSPTVLARLYHFAGGRPSNPAPSSPTTTTATTAHMSVQAPTPNLLRQMNKRLVSPPFTNNPNQSHGASSNQHSLHGNGDGDDDDDDDDDEEQQDKNSPTRAQPKPTSKPKQPAADPSRPARRKINGELDQMTSKAFTADPSPAAIASRSATPLRPTESQMFRSLKTTLKRHVTFLMQNAQDLLSARIILAFVALVLAACVYFLGVRPMPYAPSDALVYPSPPFALVNEHAPLSSPMSEVRVKRSEPSTPHPREQSPSVPPTAPPLPASPPAFSNQQPQSQPQSQSESQQDLTHLHSLLDNHASTLSSLQSRLESTDKLRASLATDLRASILTQVQQAIETKLDDPEHLSRAASDIVSKAVSEKVAPVLDEFKKQIEQVKQQLDEVQTKQRAAEEERERTRARRALQVDEHQQASPSVSNLRDVALYTSGARIQHFLTSRTYSWPASPDARKSWWPFTWNAQVSAHPPEIALLSTSNSATTPDLLVGKCWTSLGARAVITVKLARIHGGAVGSPPSAPVQVGLAHVAQELAVEYSVAPSEVKVWAIVGDIGADQVKAVDEKVRALKAMAGGAPPRVDAGMPPPLVQQPQTPSKHQSRQNQVIPIDALDEISADQLTNRSEGAPLAKLLVASFPYPGNQVVRQGALVWTLASIPTETRAAFDAARVHLRLVAFEVVKNHGHADRSCVYRVGVFADVPSEYPGAREKVHV</sequence>
<feature type="region of interest" description="Disordered" evidence="5">
    <location>
        <begin position="322"/>
        <end position="379"/>
    </location>
</feature>
<feature type="region of interest" description="Disordered" evidence="5">
    <location>
        <begin position="140"/>
        <end position="209"/>
    </location>
</feature>
<feature type="region of interest" description="Disordered" evidence="5">
    <location>
        <begin position="659"/>
        <end position="685"/>
    </location>
</feature>
<evidence type="ECO:0000256" key="2">
    <source>
        <dbReference type="ARBA" id="ARBA00022692"/>
    </source>
</evidence>
<feature type="compositionally biased region" description="Pro residues" evidence="5">
    <location>
        <begin position="345"/>
        <end position="357"/>
    </location>
</feature>
<feature type="compositionally biased region" description="Basic and acidic residues" evidence="5">
    <location>
        <begin position="28"/>
        <end position="40"/>
    </location>
</feature>
<comment type="subcellular location">
    <subcellularLocation>
        <location evidence="1">Membrane</location>
    </subcellularLocation>
</comment>
<keyword evidence="9" id="KW-1185">Reference proteome</keyword>
<feature type="compositionally biased region" description="Low complexity" evidence="5">
    <location>
        <begin position="112"/>
        <end position="121"/>
    </location>
</feature>
<feature type="domain" description="SUN" evidence="7">
    <location>
        <begin position="517"/>
        <end position="783"/>
    </location>
</feature>